<evidence type="ECO:0000313" key="2">
    <source>
        <dbReference type="Proteomes" id="UP000297693"/>
    </source>
</evidence>
<protein>
    <submittedName>
        <fullName evidence="1">Uncharacterized protein</fullName>
    </submittedName>
</protein>
<dbReference type="OrthoDB" id="340657at2"/>
<dbReference type="RefSeq" id="WP_135622166.1">
    <property type="nucleotide sequence ID" value="NZ_RQGD01000014.1"/>
</dbReference>
<reference evidence="1" key="1">
    <citation type="journal article" date="2019" name="PLoS Negl. Trop. Dis.">
        <title>Revisiting the worldwide diversity of Leptospira species in the environment.</title>
        <authorList>
            <person name="Vincent A.T."/>
            <person name="Schiettekatte O."/>
            <person name="Bourhy P."/>
            <person name="Veyrier F.J."/>
            <person name="Picardeau M."/>
        </authorList>
    </citation>
    <scope>NUCLEOTIDE SEQUENCE [LARGE SCALE GENOMIC DNA]</scope>
    <source>
        <strain evidence="1">201702476</strain>
    </source>
</reference>
<evidence type="ECO:0000313" key="1">
    <source>
        <dbReference type="EMBL" id="TGL61747.1"/>
    </source>
</evidence>
<dbReference type="Proteomes" id="UP000297693">
    <property type="component" value="Unassembled WGS sequence"/>
</dbReference>
<sequence length="223" mass="25107">MHKFGVFISIWPAILVQSLFFPLSLLAVPTSGLYFSKSIPTNHGFILIGIEISKATSGITFLAQELRFHSVKGWEEILYAGRGEERDGSLELLPNSCQVRANVTFGEKKGLVRRYDCTHLRFEIRTTGEIPSLSSSLLGTVSPVPLVNWLPGTTGEPVAVSFLLPGSRDEEGVWGFHLNGIGKNNPSFLWDQQSKKWDRFQKFESLGSPLDYHIYRWKRTFSD</sequence>
<name>A0A4R9K7V2_9LEPT</name>
<organism evidence="1 2">
    <name type="scientific">Leptospira ognonensis</name>
    <dbReference type="NCBI Taxonomy" id="2484945"/>
    <lineage>
        <taxon>Bacteria</taxon>
        <taxon>Pseudomonadati</taxon>
        <taxon>Spirochaetota</taxon>
        <taxon>Spirochaetia</taxon>
        <taxon>Leptospirales</taxon>
        <taxon>Leptospiraceae</taxon>
        <taxon>Leptospira</taxon>
    </lineage>
</organism>
<proteinExistence type="predicted"/>
<gene>
    <name evidence="1" type="ORF">EHQ58_03775</name>
</gene>
<dbReference type="AlphaFoldDB" id="A0A4R9K7V2"/>
<accession>A0A4R9K7V2</accession>
<keyword evidence="2" id="KW-1185">Reference proteome</keyword>
<dbReference type="EMBL" id="RQGD01000014">
    <property type="protein sequence ID" value="TGL61747.1"/>
    <property type="molecule type" value="Genomic_DNA"/>
</dbReference>
<comment type="caution">
    <text evidence="1">The sequence shown here is derived from an EMBL/GenBank/DDBJ whole genome shotgun (WGS) entry which is preliminary data.</text>
</comment>